<dbReference type="RefSeq" id="WP_153284726.1">
    <property type="nucleotide sequence ID" value="NZ_CP045644.1"/>
</dbReference>
<evidence type="ECO:0000313" key="7">
    <source>
        <dbReference type="EMBL" id="QFZ86226.1"/>
    </source>
</evidence>
<dbReference type="GO" id="GO:0046872">
    <property type="term" value="F:metal ion binding"/>
    <property type="evidence" value="ECO:0007669"/>
    <property type="project" value="UniProtKB-KW"/>
</dbReference>
<dbReference type="EMBL" id="CP045644">
    <property type="protein sequence ID" value="QFZ86226.1"/>
    <property type="molecule type" value="Genomic_DNA"/>
</dbReference>
<dbReference type="Gene3D" id="3.20.20.140">
    <property type="entry name" value="Metal-dependent hydrolases"/>
    <property type="match status" value="1"/>
</dbReference>
<evidence type="ECO:0000256" key="1">
    <source>
        <dbReference type="ARBA" id="ARBA00001947"/>
    </source>
</evidence>
<keyword evidence="5" id="KW-0862">Zinc</keyword>
<protein>
    <submittedName>
        <fullName evidence="7">Adenosine deaminase</fullName>
        <ecNumber evidence="7">3.5.4.4</ecNumber>
    </submittedName>
</protein>
<evidence type="ECO:0000256" key="2">
    <source>
        <dbReference type="ARBA" id="ARBA00006676"/>
    </source>
</evidence>
<organism evidence="7 8">
    <name type="scientific">Variovorax paradoxus</name>
    <dbReference type="NCBI Taxonomy" id="34073"/>
    <lineage>
        <taxon>Bacteria</taxon>
        <taxon>Pseudomonadati</taxon>
        <taxon>Pseudomonadota</taxon>
        <taxon>Betaproteobacteria</taxon>
        <taxon>Burkholderiales</taxon>
        <taxon>Comamonadaceae</taxon>
        <taxon>Variovorax</taxon>
    </lineage>
</organism>
<dbReference type="PANTHER" id="PTHR43114:SF6">
    <property type="entry name" value="ADENINE DEAMINASE"/>
    <property type="match status" value="1"/>
</dbReference>
<dbReference type="GO" id="GO:0000034">
    <property type="term" value="F:adenine deaminase activity"/>
    <property type="evidence" value="ECO:0007669"/>
    <property type="project" value="TreeGrafter"/>
</dbReference>
<comment type="cofactor">
    <cofactor evidence="1">
        <name>Zn(2+)</name>
        <dbReference type="ChEBI" id="CHEBI:29105"/>
    </cofactor>
</comment>
<comment type="similarity">
    <text evidence="2">Belongs to the metallo-dependent hydrolases superfamily. Adenosine and AMP deaminases family.</text>
</comment>
<keyword evidence="4 7" id="KW-0378">Hydrolase</keyword>
<dbReference type="Proteomes" id="UP000326780">
    <property type="component" value="Chromosome"/>
</dbReference>
<evidence type="ECO:0000259" key="6">
    <source>
        <dbReference type="Pfam" id="PF00962"/>
    </source>
</evidence>
<dbReference type="EC" id="3.5.4.4" evidence="7"/>
<dbReference type="GO" id="GO:0043103">
    <property type="term" value="P:hypoxanthine salvage"/>
    <property type="evidence" value="ECO:0007669"/>
    <property type="project" value="TreeGrafter"/>
</dbReference>
<evidence type="ECO:0000256" key="5">
    <source>
        <dbReference type="ARBA" id="ARBA00022833"/>
    </source>
</evidence>
<dbReference type="GO" id="GO:0005829">
    <property type="term" value="C:cytosol"/>
    <property type="evidence" value="ECO:0007669"/>
    <property type="project" value="TreeGrafter"/>
</dbReference>
<dbReference type="PANTHER" id="PTHR43114">
    <property type="entry name" value="ADENINE DEAMINASE"/>
    <property type="match status" value="1"/>
</dbReference>
<reference evidence="7 8" key="1">
    <citation type="submission" date="2019-10" db="EMBL/GenBank/DDBJ databases">
        <title>Complete genome sequence of Variovorax paradoxus 5C-2.</title>
        <authorList>
            <person name="Gogoleva N.E."/>
            <person name="Balkin A.S."/>
        </authorList>
    </citation>
    <scope>NUCLEOTIDE SEQUENCE [LARGE SCALE GENOMIC DNA]</scope>
    <source>
        <strain evidence="7 8">5C-2</strain>
    </source>
</reference>
<dbReference type="NCBIfam" id="TIGR01430">
    <property type="entry name" value="aden_deam"/>
    <property type="match status" value="1"/>
</dbReference>
<proteinExistence type="inferred from homology"/>
<dbReference type="GO" id="GO:0006146">
    <property type="term" value="P:adenine catabolic process"/>
    <property type="evidence" value="ECO:0007669"/>
    <property type="project" value="TreeGrafter"/>
</dbReference>
<name>A0A5Q0M9R0_VARPD</name>
<gene>
    <name evidence="7" type="primary">add</name>
    <name evidence="7" type="ORF">GFK26_27405</name>
</gene>
<sequence>MSFPFSNVTDSSAVSATPLPAELLARVARLPKVDLHFHMAGTLRPATLARLAGKYDLPLPRPLETLYTYRDFYDFIDVLRIAAQVVRSSADFECVAYEAVEDAARSSNARHVEMSFNPQYFMPTAVPYRVQIEGLTAGLHAAQRDFGCSGLLIASFDRGLPLDSAERAMEDILGLRSDLVVGVGLDGPEREGPPARFAALFQRAGQAGLRRTAHVCEDNQTLEEAPPSNVDACIELLGCDRLDHGYNLLASEDGLRRARDRGVYFCVCGVTSVVRRQRQRIEGLKRMVDAGLPVTLNTDDPAMFHTDLSHSYATVLEGCGWGWAQARAFSLAGVDACWLDESAKRALRAEFEREIARLEGAPSATH</sequence>
<feature type="domain" description="Adenosine deaminase" evidence="6">
    <location>
        <begin position="31"/>
        <end position="350"/>
    </location>
</feature>
<evidence type="ECO:0000256" key="4">
    <source>
        <dbReference type="ARBA" id="ARBA00022801"/>
    </source>
</evidence>
<evidence type="ECO:0000256" key="3">
    <source>
        <dbReference type="ARBA" id="ARBA00022723"/>
    </source>
</evidence>
<dbReference type="SUPFAM" id="SSF51556">
    <property type="entry name" value="Metallo-dependent hydrolases"/>
    <property type="match status" value="1"/>
</dbReference>
<dbReference type="InterPro" id="IPR032466">
    <property type="entry name" value="Metal_Hydrolase"/>
</dbReference>
<dbReference type="AlphaFoldDB" id="A0A5Q0M9R0"/>
<accession>A0A5Q0M9R0</accession>
<dbReference type="Pfam" id="PF00962">
    <property type="entry name" value="A_deaminase"/>
    <property type="match status" value="1"/>
</dbReference>
<keyword evidence="3" id="KW-0479">Metal-binding</keyword>
<dbReference type="InterPro" id="IPR006330">
    <property type="entry name" value="Ado/ade_deaminase"/>
</dbReference>
<evidence type="ECO:0000313" key="8">
    <source>
        <dbReference type="Proteomes" id="UP000326780"/>
    </source>
</evidence>
<dbReference type="InterPro" id="IPR001365">
    <property type="entry name" value="A_deaminase_dom"/>
</dbReference>